<keyword evidence="3" id="KW-1185">Reference proteome</keyword>
<protein>
    <submittedName>
        <fullName evidence="2">Uncharacterized protein</fullName>
    </submittedName>
</protein>
<dbReference type="InParanoid" id="A0A7X0JRK3"/>
<accession>A0A7X0JRK3</accession>
<dbReference type="RefSeq" id="WP_166849764.1">
    <property type="nucleotide sequence ID" value="NZ_JAAONY010000001.1"/>
</dbReference>
<feature type="chain" id="PRO_5030893335" evidence="1">
    <location>
        <begin position="29"/>
        <end position="137"/>
    </location>
</feature>
<dbReference type="AlphaFoldDB" id="A0A7X0JRK3"/>
<dbReference type="Proteomes" id="UP000528457">
    <property type="component" value="Unassembled WGS sequence"/>
</dbReference>
<sequence length="137" mass="15521">MKPSSTTKVAISSIALIAGLVLSQQSIAHKVKTVTVHKHGGHHHQLPKVHAKFVWKGLHYFVAGGLFYRYIDNHYTVVATPHGARLKVLPGKGKIVIVNSQHYHLVNGHYYRYNKKHHDYVLVKKPHKKHVKVVAHI</sequence>
<feature type="signal peptide" evidence="1">
    <location>
        <begin position="1"/>
        <end position="28"/>
    </location>
</feature>
<organism evidence="2 3">
    <name type="scientific">Pseudoteredinibacter isoporae</name>
    <dbReference type="NCBI Taxonomy" id="570281"/>
    <lineage>
        <taxon>Bacteria</taxon>
        <taxon>Pseudomonadati</taxon>
        <taxon>Pseudomonadota</taxon>
        <taxon>Gammaproteobacteria</taxon>
        <taxon>Cellvibrionales</taxon>
        <taxon>Cellvibrionaceae</taxon>
        <taxon>Pseudoteredinibacter</taxon>
    </lineage>
</organism>
<dbReference type="EMBL" id="JACHHT010000001">
    <property type="protein sequence ID" value="MBB6520977.1"/>
    <property type="molecule type" value="Genomic_DNA"/>
</dbReference>
<dbReference type="Pfam" id="PF20125">
    <property type="entry name" value="DUF6515"/>
    <property type="match status" value="1"/>
</dbReference>
<keyword evidence="1" id="KW-0732">Signal</keyword>
<reference evidence="2 3" key="1">
    <citation type="submission" date="2020-08" db="EMBL/GenBank/DDBJ databases">
        <title>Genomic Encyclopedia of Type Strains, Phase IV (KMG-IV): sequencing the most valuable type-strain genomes for metagenomic binning, comparative biology and taxonomic classification.</title>
        <authorList>
            <person name="Goeker M."/>
        </authorList>
    </citation>
    <scope>NUCLEOTIDE SEQUENCE [LARGE SCALE GENOMIC DNA]</scope>
    <source>
        <strain evidence="2 3">DSM 22368</strain>
    </source>
</reference>
<comment type="caution">
    <text evidence="2">The sequence shown here is derived from an EMBL/GenBank/DDBJ whole genome shotgun (WGS) entry which is preliminary data.</text>
</comment>
<name>A0A7X0JRK3_9GAMM</name>
<evidence type="ECO:0000256" key="1">
    <source>
        <dbReference type="SAM" id="SignalP"/>
    </source>
</evidence>
<evidence type="ECO:0000313" key="2">
    <source>
        <dbReference type="EMBL" id="MBB6520977.1"/>
    </source>
</evidence>
<proteinExistence type="predicted"/>
<evidence type="ECO:0000313" key="3">
    <source>
        <dbReference type="Proteomes" id="UP000528457"/>
    </source>
</evidence>
<dbReference type="InterPro" id="IPR045398">
    <property type="entry name" value="DUF6515"/>
</dbReference>
<gene>
    <name evidence="2" type="ORF">HNR48_001255</name>
</gene>